<feature type="binding site" evidence="13">
    <location>
        <position position="55"/>
    </location>
    <ligand>
        <name>Zn(2+)</name>
        <dbReference type="ChEBI" id="CHEBI:29105"/>
        <note>catalytic</note>
    </ligand>
</feature>
<dbReference type="EMBL" id="LUKF01000002">
    <property type="protein sequence ID" value="KYG70190.1"/>
    <property type="molecule type" value="Genomic_DNA"/>
</dbReference>
<dbReference type="GO" id="GO:0072527">
    <property type="term" value="P:pyrimidine-containing compound metabolic process"/>
    <property type="evidence" value="ECO:0007669"/>
    <property type="project" value="UniProtKB-ARBA"/>
</dbReference>
<comment type="cofactor">
    <cofactor evidence="1 13 14">
        <name>Zn(2+)</name>
        <dbReference type="ChEBI" id="CHEBI:29105"/>
    </cofactor>
</comment>
<proteinExistence type="inferred from homology"/>
<evidence type="ECO:0000256" key="1">
    <source>
        <dbReference type="ARBA" id="ARBA00001947"/>
    </source>
</evidence>
<comment type="catalytic activity">
    <reaction evidence="11 14">
        <text>cytidine + H2O + H(+) = uridine + NH4(+)</text>
        <dbReference type="Rhea" id="RHEA:16069"/>
        <dbReference type="ChEBI" id="CHEBI:15377"/>
        <dbReference type="ChEBI" id="CHEBI:15378"/>
        <dbReference type="ChEBI" id="CHEBI:16704"/>
        <dbReference type="ChEBI" id="CHEBI:17562"/>
        <dbReference type="ChEBI" id="CHEBI:28938"/>
        <dbReference type="EC" id="3.5.4.5"/>
    </reaction>
</comment>
<dbReference type="Pfam" id="PF00383">
    <property type="entry name" value="dCMP_cyt_deam_1"/>
    <property type="match status" value="1"/>
</dbReference>
<feature type="domain" description="CMP/dCMP-type deaminase" evidence="15">
    <location>
        <begin position="3"/>
        <end position="131"/>
    </location>
</feature>
<dbReference type="OrthoDB" id="5294384at2"/>
<feature type="binding site" evidence="13">
    <location>
        <position position="92"/>
    </location>
    <ligand>
        <name>Zn(2+)</name>
        <dbReference type="ChEBI" id="CHEBI:29105"/>
        <note>catalytic</note>
    </ligand>
</feature>
<evidence type="ECO:0000313" key="17">
    <source>
        <dbReference type="Proteomes" id="UP000075391"/>
    </source>
</evidence>
<comment type="similarity">
    <text evidence="3 14">Belongs to the cytidine and deoxycytidylate deaminase family.</text>
</comment>
<protein>
    <recommendedName>
        <fullName evidence="5 14">Cytidine deaminase</fullName>
        <ecNumber evidence="4 14">3.5.4.5</ecNumber>
    </recommendedName>
    <alternativeName>
        <fullName evidence="9 14">Cytidine aminohydrolase</fullName>
    </alternativeName>
</protein>
<dbReference type="GO" id="GO:0008270">
    <property type="term" value="F:zinc ion binding"/>
    <property type="evidence" value="ECO:0007669"/>
    <property type="project" value="UniProtKB-UniRule"/>
</dbReference>
<dbReference type="GO" id="GO:0005829">
    <property type="term" value="C:cytosol"/>
    <property type="evidence" value="ECO:0007669"/>
    <property type="project" value="TreeGrafter"/>
</dbReference>
<dbReference type="Proteomes" id="UP000075391">
    <property type="component" value="Unassembled WGS sequence"/>
</dbReference>
<dbReference type="RefSeq" id="WP_063242682.1">
    <property type="nucleotide sequence ID" value="NZ_LUKF01000002.1"/>
</dbReference>
<dbReference type="AlphaFoldDB" id="A0A150WUE4"/>
<dbReference type="NCBIfam" id="NF004064">
    <property type="entry name" value="PRK05578.1"/>
    <property type="match status" value="1"/>
</dbReference>
<reference evidence="16 17" key="1">
    <citation type="submission" date="2016-03" db="EMBL/GenBank/DDBJ databases">
        <authorList>
            <person name="Ploux O."/>
        </authorList>
    </citation>
    <scope>NUCLEOTIDE SEQUENCE [LARGE SCALE GENOMIC DNA]</scope>
    <source>
        <strain evidence="16 17">BER2</strain>
    </source>
</reference>
<feature type="active site" description="Proton donor" evidence="12">
    <location>
        <position position="57"/>
    </location>
</feature>
<dbReference type="GO" id="GO:0004126">
    <property type="term" value="F:cytidine deaminase activity"/>
    <property type="evidence" value="ECO:0007669"/>
    <property type="project" value="UniProtKB-UniRule"/>
</dbReference>
<dbReference type="InterPro" id="IPR016192">
    <property type="entry name" value="APOBEC/CMP_deaminase_Zn-bd"/>
</dbReference>
<evidence type="ECO:0000256" key="6">
    <source>
        <dbReference type="ARBA" id="ARBA00022723"/>
    </source>
</evidence>
<dbReference type="FunFam" id="3.40.140.10:FF:000008">
    <property type="entry name" value="Cytidine deaminase"/>
    <property type="match status" value="1"/>
</dbReference>
<evidence type="ECO:0000256" key="12">
    <source>
        <dbReference type="PIRSR" id="PIRSR606262-1"/>
    </source>
</evidence>
<comment type="function">
    <text evidence="2 14">This enzyme scavenges exogenous and endogenous cytidine and 2'-deoxycytidine for UMP synthesis.</text>
</comment>
<sequence length="134" mass="14486">MTEIQKKLFDAACDAQKRAHAPYSSAFIGAAVLMADGSIYSGCNVENASFGGTVCAERVAIFKAVSEGAPKQVKEVLVVSDAEKPWPPCGFCRQVIAEFATEQTLIHTANLQGKMKTFAFPEIFPEAFTPKHLD</sequence>
<dbReference type="Gene3D" id="3.40.140.10">
    <property type="entry name" value="Cytidine Deaminase, domain 2"/>
    <property type="match status" value="1"/>
</dbReference>
<evidence type="ECO:0000259" key="15">
    <source>
        <dbReference type="PROSITE" id="PS51747"/>
    </source>
</evidence>
<evidence type="ECO:0000256" key="3">
    <source>
        <dbReference type="ARBA" id="ARBA00006576"/>
    </source>
</evidence>
<dbReference type="GO" id="GO:0042802">
    <property type="term" value="F:identical protein binding"/>
    <property type="evidence" value="ECO:0007669"/>
    <property type="project" value="UniProtKB-ARBA"/>
</dbReference>
<keyword evidence="7 14" id="KW-0378">Hydrolase</keyword>
<evidence type="ECO:0000256" key="9">
    <source>
        <dbReference type="ARBA" id="ARBA00032005"/>
    </source>
</evidence>
<comment type="catalytic activity">
    <reaction evidence="10 14">
        <text>2'-deoxycytidine + H2O + H(+) = 2'-deoxyuridine + NH4(+)</text>
        <dbReference type="Rhea" id="RHEA:13433"/>
        <dbReference type="ChEBI" id="CHEBI:15377"/>
        <dbReference type="ChEBI" id="CHEBI:15378"/>
        <dbReference type="ChEBI" id="CHEBI:15698"/>
        <dbReference type="ChEBI" id="CHEBI:16450"/>
        <dbReference type="ChEBI" id="CHEBI:28938"/>
        <dbReference type="EC" id="3.5.4.5"/>
    </reaction>
</comment>
<dbReference type="InterPro" id="IPR006262">
    <property type="entry name" value="Cyt_deam_tetra"/>
</dbReference>
<dbReference type="InterPro" id="IPR050202">
    <property type="entry name" value="Cyt/Deoxycyt_deaminase"/>
</dbReference>
<evidence type="ECO:0000256" key="7">
    <source>
        <dbReference type="ARBA" id="ARBA00022801"/>
    </source>
</evidence>
<evidence type="ECO:0000256" key="11">
    <source>
        <dbReference type="ARBA" id="ARBA00049558"/>
    </source>
</evidence>
<evidence type="ECO:0000256" key="13">
    <source>
        <dbReference type="PIRSR" id="PIRSR606262-3"/>
    </source>
</evidence>
<evidence type="ECO:0000256" key="8">
    <source>
        <dbReference type="ARBA" id="ARBA00022833"/>
    </source>
</evidence>
<dbReference type="PANTHER" id="PTHR11644:SF2">
    <property type="entry name" value="CYTIDINE DEAMINASE"/>
    <property type="match status" value="1"/>
</dbReference>
<dbReference type="CDD" id="cd01283">
    <property type="entry name" value="cytidine_deaminase"/>
    <property type="match status" value="1"/>
</dbReference>
<accession>A0A150WUE4</accession>
<dbReference type="InterPro" id="IPR016193">
    <property type="entry name" value="Cytidine_deaminase-like"/>
</dbReference>
<dbReference type="EC" id="3.5.4.5" evidence="4 14"/>
<keyword evidence="6 13" id="KW-0479">Metal-binding</keyword>
<evidence type="ECO:0000256" key="10">
    <source>
        <dbReference type="ARBA" id="ARBA00049252"/>
    </source>
</evidence>
<name>A0A150WUE4_BDEBC</name>
<dbReference type="SUPFAM" id="SSF53927">
    <property type="entry name" value="Cytidine deaminase-like"/>
    <property type="match status" value="1"/>
</dbReference>
<evidence type="ECO:0000256" key="4">
    <source>
        <dbReference type="ARBA" id="ARBA00012783"/>
    </source>
</evidence>
<dbReference type="PROSITE" id="PS00903">
    <property type="entry name" value="CYT_DCMP_DEAMINASES_1"/>
    <property type="match status" value="1"/>
</dbReference>
<organism evidence="16 17">
    <name type="scientific">Bdellovibrio bacteriovorus</name>
    <dbReference type="NCBI Taxonomy" id="959"/>
    <lineage>
        <taxon>Bacteria</taxon>
        <taxon>Pseudomonadati</taxon>
        <taxon>Bdellovibrionota</taxon>
        <taxon>Bdellovibrionia</taxon>
        <taxon>Bdellovibrionales</taxon>
        <taxon>Pseudobdellovibrionaceae</taxon>
        <taxon>Bdellovibrio</taxon>
    </lineage>
</organism>
<feature type="binding site" evidence="13">
    <location>
        <position position="89"/>
    </location>
    <ligand>
        <name>Zn(2+)</name>
        <dbReference type="ChEBI" id="CHEBI:29105"/>
        <note>catalytic</note>
    </ligand>
</feature>
<evidence type="ECO:0000313" key="16">
    <source>
        <dbReference type="EMBL" id="KYG70190.1"/>
    </source>
</evidence>
<keyword evidence="8 13" id="KW-0862">Zinc</keyword>
<evidence type="ECO:0000256" key="2">
    <source>
        <dbReference type="ARBA" id="ARBA00003949"/>
    </source>
</evidence>
<comment type="caution">
    <text evidence="16">The sequence shown here is derived from an EMBL/GenBank/DDBJ whole genome shotgun (WGS) entry which is preliminary data.</text>
</comment>
<evidence type="ECO:0000256" key="5">
    <source>
        <dbReference type="ARBA" id="ARBA00018266"/>
    </source>
</evidence>
<dbReference type="NCBIfam" id="TIGR01354">
    <property type="entry name" value="cyt_deam_tetra"/>
    <property type="match status" value="1"/>
</dbReference>
<dbReference type="PANTHER" id="PTHR11644">
    <property type="entry name" value="CYTIDINE DEAMINASE"/>
    <property type="match status" value="1"/>
</dbReference>
<dbReference type="GO" id="GO:0055086">
    <property type="term" value="P:nucleobase-containing small molecule metabolic process"/>
    <property type="evidence" value="ECO:0007669"/>
    <property type="project" value="UniProtKB-ARBA"/>
</dbReference>
<evidence type="ECO:0000256" key="14">
    <source>
        <dbReference type="RuleBase" id="RU364006"/>
    </source>
</evidence>
<gene>
    <name evidence="16" type="ORF">AZI85_13645</name>
</gene>
<dbReference type="PROSITE" id="PS51747">
    <property type="entry name" value="CYT_DCMP_DEAMINASES_2"/>
    <property type="match status" value="1"/>
</dbReference>
<dbReference type="InterPro" id="IPR002125">
    <property type="entry name" value="CMP_dCMP_dom"/>
</dbReference>